<organism evidence="4 5">
    <name type="scientific">Saltatorellus ferox</name>
    <dbReference type="NCBI Taxonomy" id="2528018"/>
    <lineage>
        <taxon>Bacteria</taxon>
        <taxon>Pseudomonadati</taxon>
        <taxon>Planctomycetota</taxon>
        <taxon>Planctomycetia</taxon>
        <taxon>Planctomycetia incertae sedis</taxon>
        <taxon>Saltatorellus</taxon>
    </lineage>
</organism>
<dbReference type="Gene3D" id="2.60.40.2130">
    <property type="entry name" value="F-spondin domain"/>
    <property type="match status" value="1"/>
</dbReference>
<dbReference type="InterPro" id="IPR010895">
    <property type="entry name" value="CHRD"/>
</dbReference>
<dbReference type="InterPro" id="IPR009465">
    <property type="entry name" value="Spondin_N"/>
</dbReference>
<gene>
    <name evidence="4" type="ORF">Poly30_12870</name>
</gene>
<reference evidence="4 5" key="1">
    <citation type="submission" date="2019-02" db="EMBL/GenBank/DDBJ databases">
        <title>Deep-cultivation of Planctomycetes and their phenomic and genomic characterization uncovers novel biology.</title>
        <authorList>
            <person name="Wiegand S."/>
            <person name="Jogler M."/>
            <person name="Boedeker C."/>
            <person name="Pinto D."/>
            <person name="Vollmers J."/>
            <person name="Rivas-Marin E."/>
            <person name="Kohn T."/>
            <person name="Peeters S.H."/>
            <person name="Heuer A."/>
            <person name="Rast P."/>
            <person name="Oberbeckmann S."/>
            <person name="Bunk B."/>
            <person name="Jeske O."/>
            <person name="Meyerdierks A."/>
            <person name="Storesund J.E."/>
            <person name="Kallscheuer N."/>
            <person name="Luecker S."/>
            <person name="Lage O.M."/>
            <person name="Pohl T."/>
            <person name="Merkel B.J."/>
            <person name="Hornburger P."/>
            <person name="Mueller R.-W."/>
            <person name="Bruemmer F."/>
            <person name="Labrenz M."/>
            <person name="Spormann A.M."/>
            <person name="Op den Camp H."/>
            <person name="Overmann J."/>
            <person name="Amann R."/>
            <person name="Jetten M.S.M."/>
            <person name="Mascher T."/>
            <person name="Medema M.H."/>
            <person name="Devos D.P."/>
            <person name="Kaster A.-K."/>
            <person name="Ovreas L."/>
            <person name="Rohde M."/>
            <person name="Galperin M.Y."/>
            <person name="Jogler C."/>
        </authorList>
    </citation>
    <scope>NUCLEOTIDE SEQUENCE [LARGE SCALE GENOMIC DNA]</scope>
    <source>
        <strain evidence="4 5">Poly30</strain>
    </source>
</reference>
<evidence type="ECO:0000256" key="2">
    <source>
        <dbReference type="SAM" id="SignalP"/>
    </source>
</evidence>
<dbReference type="OrthoDB" id="264824at2"/>
<evidence type="ECO:0000259" key="3">
    <source>
        <dbReference type="Pfam" id="PF07452"/>
    </source>
</evidence>
<name>A0A518ENX6_9BACT</name>
<dbReference type="NCBIfam" id="NF038123">
    <property type="entry name" value="NF038123_dom"/>
    <property type="match status" value="1"/>
</dbReference>
<evidence type="ECO:0000256" key="1">
    <source>
        <dbReference type="SAM" id="MobiDB-lite"/>
    </source>
</evidence>
<dbReference type="AlphaFoldDB" id="A0A518ENX6"/>
<feature type="chain" id="PRO_5021884982" evidence="2">
    <location>
        <begin position="24"/>
        <end position="387"/>
    </location>
</feature>
<accession>A0A518ENX6</accession>
<dbReference type="EMBL" id="CP036434">
    <property type="protein sequence ID" value="QDV05785.1"/>
    <property type="molecule type" value="Genomic_DNA"/>
</dbReference>
<evidence type="ECO:0000313" key="4">
    <source>
        <dbReference type="EMBL" id="QDV05785.1"/>
    </source>
</evidence>
<feature type="domain" description="CHRD" evidence="3">
    <location>
        <begin position="247"/>
        <end position="385"/>
    </location>
</feature>
<protein>
    <submittedName>
        <fullName evidence="4">CHRD domain protein</fullName>
    </submittedName>
</protein>
<dbReference type="InterPro" id="IPR038678">
    <property type="entry name" value="Spondin_N_sf"/>
</dbReference>
<dbReference type="Proteomes" id="UP000320390">
    <property type="component" value="Chromosome"/>
</dbReference>
<keyword evidence="5" id="KW-1185">Reference proteome</keyword>
<evidence type="ECO:0000313" key="5">
    <source>
        <dbReference type="Proteomes" id="UP000320390"/>
    </source>
</evidence>
<sequence length="387" mass="40525" precursor="true">MSLYPRYSSTFFFALTLVSAASAQDRIAISIENLAPSMGTFQTPFWVGFHGGQFDLYDRGAPVSSPLERLAEDGATGFIASSFLASGAGSLEATIPGPNGPIAPGDRAFRMLLVNPMDPGSQFFAYASMVLPSNDAFVANGNPMAHPVYDAQGQFIFEDFIDADVLDAGSEVNDELPANTAFFGQMMPDTGTVEGGTVELHPGFLPAGSGGILDDFRYRNGQFTRPGYANVMIRMRRAPAITAERTYTALTNGSNVVPAVATPATARVGALLRENGTLLRIVFAKRNLENVIGAELRLGGPGENGPAVATVVGPLAPAGGSFGGDTLTMDVRGSMLTGPLADYPLDALSAELEAGNVYFLVRTSDGDDTTSGSPGDNPAGEIRGQFN</sequence>
<feature type="signal peptide" evidence="2">
    <location>
        <begin position="1"/>
        <end position="23"/>
    </location>
</feature>
<feature type="region of interest" description="Disordered" evidence="1">
    <location>
        <begin position="364"/>
        <end position="387"/>
    </location>
</feature>
<proteinExistence type="predicted"/>
<keyword evidence="2" id="KW-0732">Signal</keyword>
<dbReference type="RefSeq" id="WP_145195391.1">
    <property type="nucleotide sequence ID" value="NZ_CP036434.1"/>
</dbReference>
<dbReference type="Pfam" id="PF07452">
    <property type="entry name" value="CHRD"/>
    <property type="match status" value="1"/>
</dbReference>